<evidence type="ECO:0000256" key="1">
    <source>
        <dbReference type="ARBA" id="ARBA00004236"/>
    </source>
</evidence>
<dbReference type="Gene3D" id="3.80.10.10">
    <property type="entry name" value="Ribonuclease Inhibitor"/>
    <property type="match status" value="2"/>
</dbReference>
<evidence type="ECO:0000256" key="13">
    <source>
        <dbReference type="ARBA" id="ARBA00023319"/>
    </source>
</evidence>
<gene>
    <name evidence="21" type="primary">LRFN2</name>
</gene>
<feature type="domain" description="Fibronectin type-III" evidence="20">
    <location>
        <begin position="499"/>
        <end position="596"/>
    </location>
</feature>
<evidence type="ECO:0000259" key="20">
    <source>
        <dbReference type="PROSITE" id="PS50853"/>
    </source>
</evidence>
<evidence type="ECO:0000256" key="12">
    <source>
        <dbReference type="ARBA" id="ARBA00023180"/>
    </source>
</evidence>
<comment type="subcellular location">
    <subcellularLocation>
        <location evidence="1">Cell membrane</location>
    </subcellularLocation>
    <subcellularLocation>
        <location evidence="2">Membrane</location>
        <topology evidence="2">Single-pass type I membrane protein</topology>
    </subcellularLocation>
    <subcellularLocation>
        <location evidence="14">Synapse</location>
    </subcellularLocation>
</comment>
<organism evidence="21">
    <name type="scientific">Nothobranchius furzeri</name>
    <name type="common">Turquoise killifish</name>
    <dbReference type="NCBI Taxonomy" id="105023"/>
    <lineage>
        <taxon>Eukaryota</taxon>
        <taxon>Metazoa</taxon>
        <taxon>Chordata</taxon>
        <taxon>Craniata</taxon>
        <taxon>Vertebrata</taxon>
        <taxon>Euteleostomi</taxon>
        <taxon>Actinopterygii</taxon>
        <taxon>Neopterygii</taxon>
        <taxon>Teleostei</taxon>
        <taxon>Neoteleostei</taxon>
        <taxon>Acanthomorphata</taxon>
        <taxon>Ovalentaria</taxon>
        <taxon>Atherinomorphae</taxon>
        <taxon>Cyprinodontiformes</taxon>
        <taxon>Nothobranchiidae</taxon>
        <taxon>Nothobranchius</taxon>
    </lineage>
</organism>
<dbReference type="InterPro" id="IPR032675">
    <property type="entry name" value="LRR_dom_sf"/>
</dbReference>
<dbReference type="Gene3D" id="2.60.40.10">
    <property type="entry name" value="Immunoglobulins"/>
    <property type="match status" value="2"/>
</dbReference>
<dbReference type="Pfam" id="PF13855">
    <property type="entry name" value="LRR_8"/>
    <property type="match status" value="2"/>
</dbReference>
<dbReference type="Pfam" id="PF00041">
    <property type="entry name" value="fn3"/>
    <property type="match status" value="1"/>
</dbReference>
<dbReference type="PANTHER" id="PTHR45842:SF6">
    <property type="entry name" value="LEUCINE-RICH REPEAT AND FIBRONECTIN TYPE-III DOMAIN-CONTAINING PROTEIN 2"/>
    <property type="match status" value="1"/>
</dbReference>
<evidence type="ECO:0000256" key="11">
    <source>
        <dbReference type="ARBA" id="ARBA00023157"/>
    </source>
</evidence>
<dbReference type="InterPro" id="IPR001611">
    <property type="entry name" value="Leu-rich_rpt"/>
</dbReference>
<reference evidence="21" key="2">
    <citation type="submission" date="2016-06" db="EMBL/GenBank/DDBJ databases">
        <title>The genome of a short-lived fish provides insights into sex chromosome evolution and the genetic control of aging.</title>
        <authorList>
            <person name="Reichwald K."/>
            <person name="Felder M."/>
            <person name="Petzold A."/>
            <person name="Koch P."/>
            <person name="Groth M."/>
            <person name="Platzer M."/>
        </authorList>
    </citation>
    <scope>NUCLEOTIDE SEQUENCE</scope>
    <source>
        <tissue evidence="21">Brain</tissue>
    </source>
</reference>
<evidence type="ECO:0000256" key="6">
    <source>
        <dbReference type="ARBA" id="ARBA00022729"/>
    </source>
</evidence>
<evidence type="ECO:0000256" key="14">
    <source>
        <dbReference type="ARBA" id="ARBA00034103"/>
    </source>
</evidence>
<keyword evidence="9" id="KW-0770">Synapse</keyword>
<dbReference type="InterPro" id="IPR000483">
    <property type="entry name" value="Cys-rich_flank_reg_C"/>
</dbReference>
<evidence type="ECO:0000259" key="19">
    <source>
        <dbReference type="PROSITE" id="PS50835"/>
    </source>
</evidence>
<dbReference type="InterPro" id="IPR036116">
    <property type="entry name" value="FN3_sf"/>
</dbReference>
<evidence type="ECO:0000256" key="4">
    <source>
        <dbReference type="ARBA" id="ARBA00022614"/>
    </source>
</evidence>
<dbReference type="InterPro" id="IPR007110">
    <property type="entry name" value="Ig-like_dom"/>
</dbReference>
<feature type="compositionally biased region" description="Polar residues" evidence="17">
    <location>
        <begin position="474"/>
        <end position="491"/>
    </location>
</feature>
<feature type="region of interest" description="Disordered" evidence="17">
    <location>
        <begin position="474"/>
        <end position="502"/>
    </location>
</feature>
<dbReference type="SUPFAM" id="SSF49265">
    <property type="entry name" value="Fibronectin type III"/>
    <property type="match status" value="1"/>
</dbReference>
<evidence type="ECO:0000256" key="8">
    <source>
        <dbReference type="ARBA" id="ARBA00022989"/>
    </source>
</evidence>
<name>A0A1A8VE79_NOTFU</name>
<evidence type="ECO:0000313" key="21">
    <source>
        <dbReference type="EMBL" id="SBS58959.1"/>
    </source>
</evidence>
<keyword evidence="4" id="KW-0433">Leucine-rich repeat</keyword>
<dbReference type="InterPro" id="IPR003961">
    <property type="entry name" value="FN3_dom"/>
</dbReference>
<evidence type="ECO:0000256" key="17">
    <source>
        <dbReference type="SAM" id="MobiDB-lite"/>
    </source>
</evidence>
<sequence length="874" mass="96107">MLVPPPLHPRRQKHLPRSHLHPEQRAEGYTSPSRLPPSVLSFSLLPTLISSLSSSSHLLHCACPRTTRRTLPDFVTFPVFHWLTLVTCCLLPSLIGAGETWGVVSACPFHCVCRNLSESLSTLCADKGLLFVPPHVDRRTVELRLADNFITEVGGNDFVNMSGLVDLTLSRNTIHLIRPMAFADLESLRSLHLDGNRLTTVGPKDLSGLINLQHLILNNNQLNEISNAAFDDLFLTLEDLDLSYNNLRSVPWEAIRKMVNLHQMSLDHNLISFIAEGTFTDLEKLARLDLTSNRLQKLPPDPIFARSQSSEIMSTPYAPPLSLSFGGNPLHCNCEVLWLRRLDREDDMETCASPTSLKGRYFWSVREEEFVCEPPLITQHTHKLLVLEGQTASLRCKAVGDPMPTVHWVAPDDRLISNSSRATVYENGTLDIAVTTSKDYGIFTCIAANAAGESTASIELSIFHLPHLTNGTNRTMQSKSGLSDITSSTKMSKGEPKPPPEKLVSVSEVTAVSALVKWTVSKSTPKVKMFQLQYNCSDDEVLIYRMIPRTHRAFAVTNLVPGMQYDLCVLAIWDDTATTLTATNIVGCAQFITRDEYPQCQSLHSGFMGGTMILVIGGIIVATLLVFIIILMVRYKVTSGIQTSKMPSVSNTYSQTNGGVNRFNGAPPQVKSTVVVMREEMVEFKCGSLQSSLSSSSSSSNSLESQTGRGTGDCYSVRGSECSTMPGGKFRRHGHGTKARQNLDHLLGAFTSLELRSAAKEHQGASGSSAAQNAMTAVGVVPPSDQEPLLGRAESTTMLGRLLGFPQEGKPKRSHSFDMGHVGTAQCRSSQPRRISNIWTKRSLSVNGMLLQYDDSEDEKPTFESSEWVMESTV</sequence>
<comment type="similarity">
    <text evidence="15">Belongs to the LRFN family.</text>
</comment>
<dbReference type="PROSITE" id="PS51450">
    <property type="entry name" value="LRR"/>
    <property type="match status" value="2"/>
</dbReference>
<evidence type="ECO:0000256" key="2">
    <source>
        <dbReference type="ARBA" id="ARBA00004479"/>
    </source>
</evidence>
<keyword evidence="10 18" id="KW-0472">Membrane</keyword>
<evidence type="ECO:0000256" key="16">
    <source>
        <dbReference type="ARBA" id="ARBA00067170"/>
    </source>
</evidence>
<keyword evidence="5 18" id="KW-0812">Transmembrane</keyword>
<dbReference type="EMBL" id="HAEJ01018502">
    <property type="protein sequence ID" value="SBS58959.1"/>
    <property type="molecule type" value="Transcribed_RNA"/>
</dbReference>
<dbReference type="GO" id="GO:0098839">
    <property type="term" value="C:postsynaptic density membrane"/>
    <property type="evidence" value="ECO:0007669"/>
    <property type="project" value="TreeGrafter"/>
</dbReference>
<dbReference type="PROSITE" id="PS50835">
    <property type="entry name" value="IG_LIKE"/>
    <property type="match status" value="1"/>
</dbReference>
<proteinExistence type="inferred from homology"/>
<feature type="domain" description="Ig-like" evidence="19">
    <location>
        <begin position="375"/>
        <end position="461"/>
    </location>
</feature>
<feature type="region of interest" description="Disordered" evidence="17">
    <location>
        <begin position="1"/>
        <end position="32"/>
    </location>
</feature>
<dbReference type="InterPro" id="IPR036179">
    <property type="entry name" value="Ig-like_dom_sf"/>
</dbReference>
<dbReference type="InterPro" id="IPR003598">
    <property type="entry name" value="Ig_sub2"/>
</dbReference>
<evidence type="ECO:0000256" key="15">
    <source>
        <dbReference type="ARBA" id="ARBA00038433"/>
    </source>
</evidence>
<dbReference type="SMART" id="SM00082">
    <property type="entry name" value="LRRCT"/>
    <property type="match status" value="1"/>
</dbReference>
<keyword evidence="8 18" id="KW-1133">Transmembrane helix</keyword>
<dbReference type="CDD" id="cd00063">
    <property type="entry name" value="FN3"/>
    <property type="match status" value="1"/>
</dbReference>
<dbReference type="SUPFAM" id="SSF52058">
    <property type="entry name" value="L domain-like"/>
    <property type="match status" value="1"/>
</dbReference>
<dbReference type="PROSITE" id="PS50853">
    <property type="entry name" value="FN3"/>
    <property type="match status" value="1"/>
</dbReference>
<feature type="region of interest" description="Disordered" evidence="17">
    <location>
        <begin position="690"/>
        <end position="717"/>
    </location>
</feature>
<dbReference type="GO" id="GO:0009986">
    <property type="term" value="C:cell surface"/>
    <property type="evidence" value="ECO:0007669"/>
    <property type="project" value="TreeGrafter"/>
</dbReference>
<dbReference type="InterPro" id="IPR003591">
    <property type="entry name" value="Leu-rich_rpt_typical-subtyp"/>
</dbReference>
<evidence type="ECO:0000256" key="10">
    <source>
        <dbReference type="ARBA" id="ARBA00023136"/>
    </source>
</evidence>
<protein>
    <recommendedName>
        <fullName evidence="16">Leucine-rich repeat and fibronectin type-III domain-containing protein 2</fullName>
    </recommendedName>
</protein>
<dbReference type="InterPro" id="IPR013783">
    <property type="entry name" value="Ig-like_fold"/>
</dbReference>
<dbReference type="InterPro" id="IPR013098">
    <property type="entry name" value="Ig_I-set"/>
</dbReference>
<dbReference type="AlphaFoldDB" id="A0A1A8VE79"/>
<dbReference type="FunFam" id="2.60.40.10:FF:000091">
    <property type="entry name" value="Leucine-rich repeat and fibronectin type III domain-containing protein 1"/>
    <property type="match status" value="1"/>
</dbReference>
<reference evidence="21" key="1">
    <citation type="submission" date="2016-05" db="EMBL/GenBank/DDBJ databases">
        <authorList>
            <person name="Lavstsen T."/>
            <person name="Jespersen J.S."/>
        </authorList>
    </citation>
    <scope>NUCLEOTIDE SEQUENCE</scope>
    <source>
        <tissue evidence="21">Brain</tissue>
    </source>
</reference>
<dbReference type="SMART" id="SM00409">
    <property type="entry name" value="IG"/>
    <property type="match status" value="1"/>
</dbReference>
<feature type="transmembrane region" description="Helical" evidence="18">
    <location>
        <begin position="607"/>
        <end position="633"/>
    </location>
</feature>
<evidence type="ECO:0000256" key="7">
    <source>
        <dbReference type="ARBA" id="ARBA00022737"/>
    </source>
</evidence>
<dbReference type="InterPro" id="IPR003599">
    <property type="entry name" value="Ig_sub"/>
</dbReference>
<dbReference type="CDD" id="cd05764">
    <property type="entry name" value="IgI_SALM5_like"/>
    <property type="match status" value="1"/>
</dbReference>
<dbReference type="SMART" id="SM00060">
    <property type="entry name" value="FN3"/>
    <property type="match status" value="1"/>
</dbReference>
<dbReference type="FunFam" id="2.60.40.10:FF:000235">
    <property type="entry name" value="Leucine-rich repeat and fibronectin type III domain-containing 2"/>
    <property type="match status" value="1"/>
</dbReference>
<dbReference type="PANTHER" id="PTHR45842">
    <property type="entry name" value="SYNAPTIC ADHESION-LIKE MOLECULE SALM"/>
    <property type="match status" value="1"/>
</dbReference>
<keyword evidence="12" id="KW-0325">Glycoprotein</keyword>
<accession>A0A1A8VE79</accession>
<evidence type="ECO:0000256" key="5">
    <source>
        <dbReference type="ARBA" id="ARBA00022692"/>
    </source>
</evidence>
<feature type="compositionally biased region" description="Low complexity" evidence="17">
    <location>
        <begin position="690"/>
        <end position="705"/>
    </location>
</feature>
<feature type="compositionally biased region" description="Basic residues" evidence="17">
    <location>
        <begin position="8"/>
        <end position="19"/>
    </location>
</feature>
<evidence type="ECO:0000256" key="3">
    <source>
        <dbReference type="ARBA" id="ARBA00022475"/>
    </source>
</evidence>
<keyword evidence="11" id="KW-1015">Disulfide bond</keyword>
<dbReference type="InterPro" id="IPR050467">
    <property type="entry name" value="LRFN"/>
</dbReference>
<keyword evidence="3" id="KW-1003">Cell membrane</keyword>
<evidence type="ECO:0000256" key="18">
    <source>
        <dbReference type="SAM" id="Phobius"/>
    </source>
</evidence>
<keyword evidence="7" id="KW-0677">Repeat</keyword>
<dbReference type="SUPFAM" id="SSF48726">
    <property type="entry name" value="Immunoglobulin"/>
    <property type="match status" value="1"/>
</dbReference>
<keyword evidence="6" id="KW-0732">Signal</keyword>
<keyword evidence="13" id="KW-0393">Immunoglobulin domain</keyword>
<dbReference type="Pfam" id="PF07679">
    <property type="entry name" value="I-set"/>
    <property type="match status" value="1"/>
</dbReference>
<dbReference type="FunFam" id="3.80.10.10:FF:000045">
    <property type="entry name" value="Leucine-rich repeat and fibronectin type III domain-containing 2"/>
    <property type="match status" value="1"/>
</dbReference>
<evidence type="ECO:0000256" key="9">
    <source>
        <dbReference type="ARBA" id="ARBA00023018"/>
    </source>
</evidence>
<dbReference type="FunFam" id="3.80.10.10:FF:000019">
    <property type="entry name" value="leucine-rich repeat and fibronectin type III domain-containing protein 1"/>
    <property type="match status" value="1"/>
</dbReference>
<dbReference type="SMART" id="SM00408">
    <property type="entry name" value="IGc2"/>
    <property type="match status" value="1"/>
</dbReference>
<dbReference type="SMART" id="SM00369">
    <property type="entry name" value="LRR_TYP"/>
    <property type="match status" value="6"/>
</dbReference>